<accession>A0A914AUS4</accession>
<name>A0A914AUS4_PATMI</name>
<dbReference type="InterPro" id="IPR014756">
    <property type="entry name" value="Ig_E-set"/>
</dbReference>
<evidence type="ECO:0000259" key="2">
    <source>
        <dbReference type="Pfam" id="PF02221"/>
    </source>
</evidence>
<dbReference type="RefSeq" id="XP_038067244.1">
    <property type="nucleotide sequence ID" value="XM_038211316.1"/>
</dbReference>
<protein>
    <recommendedName>
        <fullName evidence="2">MD-2-related lipid-recognition domain-containing protein</fullName>
    </recommendedName>
</protein>
<reference evidence="3" key="1">
    <citation type="submission" date="2022-11" db="UniProtKB">
        <authorList>
            <consortium name="EnsemblMetazoa"/>
        </authorList>
    </citation>
    <scope>IDENTIFICATION</scope>
</reference>
<evidence type="ECO:0000256" key="1">
    <source>
        <dbReference type="SAM" id="SignalP"/>
    </source>
</evidence>
<sequence>MAFVLTRLLILVAFVVISHEEFVKLGPGIEYENCGPPFKVTLSPNPPKLRQALNVTVQIVAAYDLIAGVFEAYLNVWPYHYKDDYCADGKTIDPKGCYISKGEKRVISRKFWVDDNLEETYYVANATLRNEDGELLFCARWRGKSY</sequence>
<keyword evidence="1" id="KW-0732">Signal</keyword>
<feature type="domain" description="MD-2-related lipid-recognition" evidence="2">
    <location>
        <begin position="30"/>
        <end position="139"/>
    </location>
</feature>
<dbReference type="Proteomes" id="UP000887568">
    <property type="component" value="Unplaced"/>
</dbReference>
<dbReference type="SUPFAM" id="SSF81296">
    <property type="entry name" value="E set domains"/>
    <property type="match status" value="1"/>
</dbReference>
<dbReference type="InterPro" id="IPR003172">
    <property type="entry name" value="ML_dom"/>
</dbReference>
<dbReference type="GeneID" id="119737168"/>
<dbReference type="EnsemblMetazoa" id="XM_038211316.1">
    <property type="protein sequence ID" value="XP_038067244.1"/>
    <property type="gene ID" value="LOC119737168"/>
</dbReference>
<keyword evidence="4" id="KW-1185">Reference proteome</keyword>
<dbReference type="OrthoDB" id="10104644at2759"/>
<proteinExistence type="predicted"/>
<evidence type="ECO:0000313" key="4">
    <source>
        <dbReference type="Proteomes" id="UP000887568"/>
    </source>
</evidence>
<organism evidence="3 4">
    <name type="scientific">Patiria miniata</name>
    <name type="common">Bat star</name>
    <name type="synonym">Asterina miniata</name>
    <dbReference type="NCBI Taxonomy" id="46514"/>
    <lineage>
        <taxon>Eukaryota</taxon>
        <taxon>Metazoa</taxon>
        <taxon>Echinodermata</taxon>
        <taxon>Eleutherozoa</taxon>
        <taxon>Asterozoa</taxon>
        <taxon>Asteroidea</taxon>
        <taxon>Valvatacea</taxon>
        <taxon>Valvatida</taxon>
        <taxon>Asterinidae</taxon>
        <taxon>Patiria</taxon>
    </lineage>
</organism>
<feature type="signal peptide" evidence="1">
    <location>
        <begin position="1"/>
        <end position="20"/>
    </location>
</feature>
<dbReference type="AlphaFoldDB" id="A0A914AUS4"/>
<feature type="chain" id="PRO_5037248639" description="MD-2-related lipid-recognition domain-containing protein" evidence="1">
    <location>
        <begin position="21"/>
        <end position="146"/>
    </location>
</feature>
<dbReference type="OMA" id="GELMLCG"/>
<evidence type="ECO:0000313" key="3">
    <source>
        <dbReference type="EnsemblMetazoa" id="XP_038067244.1"/>
    </source>
</evidence>
<dbReference type="Pfam" id="PF02221">
    <property type="entry name" value="E1_DerP2_DerF2"/>
    <property type="match status" value="1"/>
</dbReference>